<protein>
    <submittedName>
        <fullName evidence="2">Uncharacterized protein</fullName>
    </submittedName>
</protein>
<dbReference type="AlphaFoldDB" id="A0AAN1LAQ2"/>
<evidence type="ECO:0000256" key="1">
    <source>
        <dbReference type="SAM" id="MobiDB-lite"/>
    </source>
</evidence>
<dbReference type="RefSeq" id="WP_145958074.1">
    <property type="nucleotide sequence ID" value="NZ_CP010767.1"/>
</dbReference>
<accession>A0AAN1LAQ2</accession>
<proteinExistence type="predicted"/>
<gene>
    <name evidence="2" type="ORF">PhaeoP13_01712</name>
</gene>
<sequence length="122" mass="13169">MAKPKDTPPKQTISATDGSASNHGGMPTLTVDWLAYAPLLEDQSISDEQKKEMIENTWGFVVGFVDLGFDIRTPDQACEQNADTGIFSTADLLSCLQDEEQQMTSILPAGGQAPQPQNKEAP</sequence>
<feature type="region of interest" description="Disordered" evidence="1">
    <location>
        <begin position="103"/>
        <end position="122"/>
    </location>
</feature>
<evidence type="ECO:0000313" key="2">
    <source>
        <dbReference type="EMBL" id="ATG43649.1"/>
    </source>
</evidence>
<dbReference type="Proteomes" id="UP000218606">
    <property type="component" value="Chromosome"/>
</dbReference>
<feature type="region of interest" description="Disordered" evidence="1">
    <location>
        <begin position="1"/>
        <end position="24"/>
    </location>
</feature>
<feature type="compositionally biased region" description="Polar residues" evidence="1">
    <location>
        <begin position="9"/>
        <end position="22"/>
    </location>
</feature>
<name>A0AAN1LAQ2_9RHOB</name>
<organism evidence="2 3">
    <name type="scientific">Phaeobacter piscinae</name>
    <dbReference type="NCBI Taxonomy" id="1580596"/>
    <lineage>
        <taxon>Bacteria</taxon>
        <taxon>Pseudomonadati</taxon>
        <taxon>Pseudomonadota</taxon>
        <taxon>Alphaproteobacteria</taxon>
        <taxon>Rhodobacterales</taxon>
        <taxon>Roseobacteraceae</taxon>
        <taxon>Phaeobacter</taxon>
    </lineage>
</organism>
<reference evidence="2 3" key="1">
    <citation type="journal article" date="2017" name="Front. Microbiol.">
        <title>Phaeobacter piscinae sp. nov., a species of the Roseobacter group and potential aquaculture probiont.</title>
        <authorList>
            <person name="Sonnenschein E.C."/>
            <person name="Phippen C.B.W."/>
            <person name="Nielsen K.F."/>
            <person name="Mateiu R.V."/>
            <person name="Melchiorsen J."/>
            <person name="Gram L."/>
            <person name="Overmann J."/>
            <person name="Freese H.M."/>
        </authorList>
    </citation>
    <scope>NUCLEOTIDE SEQUENCE [LARGE SCALE GENOMIC DNA]</scope>
    <source>
        <strain evidence="2 3">P13</strain>
    </source>
</reference>
<evidence type="ECO:0000313" key="3">
    <source>
        <dbReference type="Proteomes" id="UP000218606"/>
    </source>
</evidence>
<dbReference type="EMBL" id="CP010767">
    <property type="protein sequence ID" value="ATG43649.1"/>
    <property type="molecule type" value="Genomic_DNA"/>
</dbReference>